<evidence type="ECO:0000313" key="2">
    <source>
        <dbReference type="Proteomes" id="UP001163850"/>
    </source>
</evidence>
<gene>
    <name evidence="1" type="ORF">F5890DRAFT_521777</name>
</gene>
<dbReference type="Proteomes" id="UP001163850">
    <property type="component" value="Unassembled WGS sequence"/>
</dbReference>
<accession>A0AA38Q638</accession>
<dbReference type="AlphaFoldDB" id="A0AA38Q638"/>
<reference evidence="1" key="1">
    <citation type="submission" date="2022-08" db="EMBL/GenBank/DDBJ databases">
        <authorList>
            <consortium name="DOE Joint Genome Institute"/>
            <person name="Min B."/>
            <person name="Riley R."/>
            <person name="Sierra-Patev S."/>
            <person name="Naranjo-Ortiz M."/>
            <person name="Looney B."/>
            <person name="Konkel Z."/>
            <person name="Slot J.C."/>
            <person name="Sakamoto Y."/>
            <person name="Steenwyk J.L."/>
            <person name="Rokas A."/>
            <person name="Carro J."/>
            <person name="Camarero S."/>
            <person name="Ferreira P."/>
            <person name="Molpeceres G."/>
            <person name="Ruiz-Duenas F.J."/>
            <person name="Serrano A."/>
            <person name="Henrissat B."/>
            <person name="Drula E."/>
            <person name="Hughes K.W."/>
            <person name="Mata J.L."/>
            <person name="Ishikawa N.K."/>
            <person name="Vargas-Isla R."/>
            <person name="Ushijima S."/>
            <person name="Smith C.A."/>
            <person name="Ahrendt S."/>
            <person name="Andreopoulos W."/>
            <person name="He G."/>
            <person name="Labutti K."/>
            <person name="Lipzen A."/>
            <person name="Ng V."/>
            <person name="Sandor L."/>
            <person name="Barry K."/>
            <person name="Martinez A.T."/>
            <person name="Xiao Y."/>
            <person name="Gibbons J.G."/>
            <person name="Terashima K."/>
            <person name="Hibbett D.S."/>
            <person name="Grigoriev I.V."/>
        </authorList>
    </citation>
    <scope>NUCLEOTIDE SEQUENCE</scope>
    <source>
        <strain evidence="1">TFB7829</strain>
    </source>
</reference>
<organism evidence="1 2">
    <name type="scientific">Lentinula detonsa</name>
    <dbReference type="NCBI Taxonomy" id="2804962"/>
    <lineage>
        <taxon>Eukaryota</taxon>
        <taxon>Fungi</taxon>
        <taxon>Dikarya</taxon>
        <taxon>Basidiomycota</taxon>
        <taxon>Agaricomycotina</taxon>
        <taxon>Agaricomycetes</taxon>
        <taxon>Agaricomycetidae</taxon>
        <taxon>Agaricales</taxon>
        <taxon>Marasmiineae</taxon>
        <taxon>Omphalotaceae</taxon>
        <taxon>Lentinula</taxon>
    </lineage>
</organism>
<dbReference type="EMBL" id="MU801911">
    <property type="protein sequence ID" value="KAJ3988274.1"/>
    <property type="molecule type" value="Genomic_DNA"/>
</dbReference>
<evidence type="ECO:0000313" key="1">
    <source>
        <dbReference type="EMBL" id="KAJ3988274.1"/>
    </source>
</evidence>
<proteinExistence type="predicted"/>
<comment type="caution">
    <text evidence="1">The sequence shown here is derived from an EMBL/GenBank/DDBJ whole genome shotgun (WGS) entry which is preliminary data.</text>
</comment>
<sequence length="149" mass="16950">MPSSYSLYRDRPSWGTNQFRFDLPPPAPSFQPQPSWNGLDFYSAHAADSNPDPSFFNMAWNGANYRDGGVGINEARHWHTRVYGGLGNLNKLLPEELGHAAAYEAYRKWMHHSSMREPLSAEPERQREALIALAIAESKWLISIHVESH</sequence>
<name>A0AA38Q638_9AGAR</name>
<protein>
    <submittedName>
        <fullName evidence="1">Uncharacterized protein</fullName>
    </submittedName>
</protein>